<evidence type="ECO:0000313" key="3">
    <source>
        <dbReference type="EMBL" id="CAE8639787.1"/>
    </source>
</evidence>
<feature type="non-terminal residue" evidence="3">
    <location>
        <position position="1"/>
    </location>
</feature>
<sequence length="201" mass="21165">DFTDRVASALSDKPHSGSNSCREAGGNGSSPAFVPPGTSGRAASKPWKVSYANGDFYEGEAYGPSNAQSVRHGLGVYTYSGGLGRYEGEFVDDEKQGRGTFFFENGDAYDGQWCGDEHHGRGVLVHWSPQEGVWVYEGEFRKGQRAGSGSLVSRGQGGLFGTWARGSLCRGVQLLHPGPGDLKAAVIGPGSDEGKGAEEQG</sequence>
<feature type="region of interest" description="Disordered" evidence="2">
    <location>
        <begin position="1"/>
        <end position="44"/>
    </location>
</feature>
<proteinExistence type="predicted"/>
<evidence type="ECO:0000313" key="4">
    <source>
        <dbReference type="Proteomes" id="UP000626109"/>
    </source>
</evidence>
<evidence type="ECO:0008006" key="5">
    <source>
        <dbReference type="Google" id="ProtNLM"/>
    </source>
</evidence>
<dbReference type="PANTHER" id="PTHR43215:SF14">
    <property type="entry name" value="RADIAL SPOKE HEAD 1 HOMOLOG"/>
    <property type="match status" value="1"/>
</dbReference>
<keyword evidence="1" id="KW-0677">Repeat</keyword>
<dbReference type="EMBL" id="CAJNNW010001586">
    <property type="protein sequence ID" value="CAE8639787.1"/>
    <property type="molecule type" value="Genomic_DNA"/>
</dbReference>
<dbReference type="PANTHER" id="PTHR43215">
    <property type="entry name" value="RADIAL SPOKE HEAD 1 HOMOLOG"/>
    <property type="match status" value="1"/>
</dbReference>
<dbReference type="AlphaFoldDB" id="A0A813HQT0"/>
<dbReference type="Pfam" id="PF02493">
    <property type="entry name" value="MORN"/>
    <property type="match status" value="4"/>
</dbReference>
<evidence type="ECO:0000256" key="1">
    <source>
        <dbReference type="ARBA" id="ARBA00022737"/>
    </source>
</evidence>
<comment type="caution">
    <text evidence="3">The sequence shown here is derived from an EMBL/GenBank/DDBJ whole genome shotgun (WGS) entry which is preliminary data.</text>
</comment>
<dbReference type="Gene3D" id="2.20.110.10">
    <property type="entry name" value="Histone H3 K4-specific methyltransferase SET7/9 N-terminal domain"/>
    <property type="match status" value="2"/>
</dbReference>
<accession>A0A813HQT0</accession>
<feature type="non-terminal residue" evidence="3">
    <location>
        <position position="201"/>
    </location>
</feature>
<gene>
    <name evidence="3" type="ORF">PGLA2088_LOCUS1985</name>
</gene>
<dbReference type="Proteomes" id="UP000626109">
    <property type="component" value="Unassembled WGS sequence"/>
</dbReference>
<reference evidence="3" key="1">
    <citation type="submission" date="2021-02" db="EMBL/GenBank/DDBJ databases">
        <authorList>
            <person name="Dougan E. K."/>
            <person name="Rhodes N."/>
            <person name="Thang M."/>
            <person name="Chan C."/>
        </authorList>
    </citation>
    <scope>NUCLEOTIDE SEQUENCE</scope>
</reference>
<name>A0A813HQT0_POLGL</name>
<dbReference type="SUPFAM" id="SSF82185">
    <property type="entry name" value="Histone H3 K4-specific methyltransferase SET7/9 N-terminal domain"/>
    <property type="match status" value="1"/>
</dbReference>
<protein>
    <recommendedName>
        <fullName evidence="5">MORN repeat-containing protein 5</fullName>
    </recommendedName>
</protein>
<evidence type="ECO:0000256" key="2">
    <source>
        <dbReference type="SAM" id="MobiDB-lite"/>
    </source>
</evidence>
<dbReference type="InterPro" id="IPR003409">
    <property type="entry name" value="MORN"/>
</dbReference>
<organism evidence="3 4">
    <name type="scientific">Polarella glacialis</name>
    <name type="common">Dinoflagellate</name>
    <dbReference type="NCBI Taxonomy" id="89957"/>
    <lineage>
        <taxon>Eukaryota</taxon>
        <taxon>Sar</taxon>
        <taxon>Alveolata</taxon>
        <taxon>Dinophyceae</taxon>
        <taxon>Suessiales</taxon>
        <taxon>Suessiaceae</taxon>
        <taxon>Polarella</taxon>
    </lineage>
</organism>
<dbReference type="SMART" id="SM00698">
    <property type="entry name" value="MORN"/>
    <property type="match status" value="3"/>
</dbReference>